<reference evidence="1 2" key="1">
    <citation type="submission" date="2016-11" db="EMBL/GenBank/DDBJ databases">
        <authorList>
            <person name="Jaros S."/>
            <person name="Januszkiewicz K."/>
            <person name="Wedrychowicz H."/>
        </authorList>
    </citation>
    <scope>NUCLEOTIDE SEQUENCE [LARGE SCALE GENOMIC DNA]</scope>
    <source>
        <strain evidence="1 2">GAS138</strain>
    </source>
</reference>
<dbReference type="EMBL" id="LT670817">
    <property type="protein sequence ID" value="SHG09008.1"/>
    <property type="molecule type" value="Genomic_DNA"/>
</dbReference>
<sequence length="101" mass="11198">MNQVLEPSDECPHCRLPLEILSVKVGLRGTAMVYACTNCAMTRTQNPKQPPPRRLLGALSMIGAKFGRHSSSEVSHELAIEWVHKRTRMIASKDPQEQSGS</sequence>
<protein>
    <submittedName>
        <fullName evidence="1">Uncharacterized protein</fullName>
    </submittedName>
</protein>
<gene>
    <name evidence="1" type="ORF">SAMN05443248_0244</name>
</gene>
<evidence type="ECO:0000313" key="1">
    <source>
        <dbReference type="EMBL" id="SHG09008.1"/>
    </source>
</evidence>
<proteinExistence type="predicted"/>
<dbReference type="AlphaFoldDB" id="A0A1M5GZB1"/>
<organism evidence="1 2">
    <name type="scientific">Bradyrhizobium erythrophlei</name>
    <dbReference type="NCBI Taxonomy" id="1437360"/>
    <lineage>
        <taxon>Bacteria</taxon>
        <taxon>Pseudomonadati</taxon>
        <taxon>Pseudomonadota</taxon>
        <taxon>Alphaproteobacteria</taxon>
        <taxon>Hyphomicrobiales</taxon>
        <taxon>Nitrobacteraceae</taxon>
        <taxon>Bradyrhizobium</taxon>
    </lineage>
</organism>
<name>A0A1M5GZB1_9BRAD</name>
<dbReference type="Proteomes" id="UP000189796">
    <property type="component" value="Chromosome I"/>
</dbReference>
<accession>A0A1M5GZB1</accession>
<evidence type="ECO:0000313" key="2">
    <source>
        <dbReference type="Proteomes" id="UP000189796"/>
    </source>
</evidence>